<dbReference type="EMBL" id="KV425939">
    <property type="protein sequence ID" value="KZV96705.1"/>
    <property type="molecule type" value="Genomic_DNA"/>
</dbReference>
<feature type="compositionally biased region" description="Basic and acidic residues" evidence="1">
    <location>
        <begin position="148"/>
        <end position="158"/>
    </location>
</feature>
<accession>A0A165KQP9</accession>
<feature type="compositionally biased region" description="Basic and acidic residues" evidence="1">
    <location>
        <begin position="40"/>
        <end position="89"/>
    </location>
</feature>
<dbReference type="AlphaFoldDB" id="A0A165KQP9"/>
<feature type="compositionally biased region" description="Basic and acidic residues" evidence="1">
    <location>
        <begin position="105"/>
        <end position="122"/>
    </location>
</feature>
<feature type="region of interest" description="Disordered" evidence="1">
    <location>
        <begin position="35"/>
        <end position="168"/>
    </location>
</feature>
<sequence>MSHVSISAGLVTIGAVEHYGKLSKTLHNLKSLFLPSSKPSAKEEEEKKERQREEAKRRGEVAKRVWDKTPLPHEGKRKEDMTDEERVERGAALVARAMARGLAQPKEEDTKARGRKTPEKKSSISPDADLAARLHQRVAGSDVDGVIDVERMDGKAARSQDAGDGAGV</sequence>
<reference evidence="2 3" key="1">
    <citation type="journal article" date="2016" name="Mol. Biol. Evol.">
        <title>Comparative Genomics of Early-Diverging Mushroom-Forming Fungi Provides Insights into the Origins of Lignocellulose Decay Capabilities.</title>
        <authorList>
            <person name="Nagy L.G."/>
            <person name="Riley R."/>
            <person name="Tritt A."/>
            <person name="Adam C."/>
            <person name="Daum C."/>
            <person name="Floudas D."/>
            <person name="Sun H."/>
            <person name="Yadav J.S."/>
            <person name="Pangilinan J."/>
            <person name="Larsson K.H."/>
            <person name="Matsuura K."/>
            <person name="Barry K."/>
            <person name="Labutti K."/>
            <person name="Kuo R."/>
            <person name="Ohm R.A."/>
            <person name="Bhattacharya S.S."/>
            <person name="Shirouzu T."/>
            <person name="Yoshinaga Y."/>
            <person name="Martin F.M."/>
            <person name="Grigoriev I.V."/>
            <person name="Hibbett D.S."/>
        </authorList>
    </citation>
    <scope>NUCLEOTIDE SEQUENCE [LARGE SCALE GENOMIC DNA]</scope>
    <source>
        <strain evidence="2 3">HHB12029</strain>
    </source>
</reference>
<proteinExistence type="predicted"/>
<gene>
    <name evidence="2" type="ORF">EXIGLDRAFT_732505</name>
</gene>
<keyword evidence="3" id="KW-1185">Reference proteome</keyword>
<dbReference type="InParanoid" id="A0A165KQP9"/>
<evidence type="ECO:0000313" key="3">
    <source>
        <dbReference type="Proteomes" id="UP000077266"/>
    </source>
</evidence>
<dbReference type="OrthoDB" id="2497820at2759"/>
<protein>
    <submittedName>
        <fullName evidence="2">Uncharacterized protein</fullName>
    </submittedName>
</protein>
<name>A0A165KQP9_EXIGL</name>
<dbReference type="STRING" id="1314781.A0A165KQP9"/>
<organism evidence="2 3">
    <name type="scientific">Exidia glandulosa HHB12029</name>
    <dbReference type="NCBI Taxonomy" id="1314781"/>
    <lineage>
        <taxon>Eukaryota</taxon>
        <taxon>Fungi</taxon>
        <taxon>Dikarya</taxon>
        <taxon>Basidiomycota</taxon>
        <taxon>Agaricomycotina</taxon>
        <taxon>Agaricomycetes</taxon>
        <taxon>Auriculariales</taxon>
        <taxon>Exidiaceae</taxon>
        <taxon>Exidia</taxon>
    </lineage>
</organism>
<dbReference type="Proteomes" id="UP000077266">
    <property type="component" value="Unassembled WGS sequence"/>
</dbReference>
<evidence type="ECO:0000256" key="1">
    <source>
        <dbReference type="SAM" id="MobiDB-lite"/>
    </source>
</evidence>
<evidence type="ECO:0000313" key="2">
    <source>
        <dbReference type="EMBL" id="KZV96705.1"/>
    </source>
</evidence>